<dbReference type="PANTHER" id="PTHR46233:SF3">
    <property type="entry name" value="HYDROXYACYLGLUTATHIONE HYDROLASE GLOC"/>
    <property type="match status" value="1"/>
</dbReference>
<proteinExistence type="predicted"/>
<evidence type="ECO:0000313" key="10">
    <source>
        <dbReference type="Proteomes" id="UP000640274"/>
    </source>
</evidence>
<dbReference type="Proteomes" id="UP000640274">
    <property type="component" value="Unassembled WGS sequence"/>
</dbReference>
<comment type="function">
    <text evidence="6">Counteracts the endogenous Pycsar antiviral defense system. Phosphodiesterase that enables metal-dependent hydrolysis of host cyclic nucleotide Pycsar defense signals such as cCMP and cUMP.</text>
</comment>
<evidence type="ECO:0000259" key="8">
    <source>
        <dbReference type="Pfam" id="PF00753"/>
    </source>
</evidence>
<evidence type="ECO:0000256" key="5">
    <source>
        <dbReference type="ARBA" id="ARBA00034221"/>
    </source>
</evidence>
<reference evidence="9" key="1">
    <citation type="submission" date="2020-12" db="EMBL/GenBank/DDBJ databases">
        <authorList>
            <person name="Huq M.A."/>
        </authorList>
    </citation>
    <scope>NUCLEOTIDE SEQUENCE</scope>
    <source>
        <strain evidence="9">MAHUQ-46</strain>
    </source>
</reference>
<keyword evidence="10" id="KW-1185">Reference proteome</keyword>
<gene>
    <name evidence="9" type="ORF">JFN88_22495</name>
</gene>
<protein>
    <submittedName>
        <fullName evidence="9">MBL fold metallo-hydrolase</fullName>
    </submittedName>
</protein>
<dbReference type="Pfam" id="PF00753">
    <property type="entry name" value="Lactamase_B"/>
    <property type="match status" value="1"/>
</dbReference>
<evidence type="ECO:0000256" key="2">
    <source>
        <dbReference type="ARBA" id="ARBA00022723"/>
    </source>
</evidence>
<dbReference type="InterPro" id="IPR051453">
    <property type="entry name" value="MBL_Glyoxalase_II"/>
</dbReference>
<evidence type="ECO:0000313" key="9">
    <source>
        <dbReference type="EMBL" id="MBJ6363990.1"/>
    </source>
</evidence>
<dbReference type="GO" id="GO:0046872">
    <property type="term" value="F:metal ion binding"/>
    <property type="evidence" value="ECO:0007669"/>
    <property type="project" value="UniProtKB-KW"/>
</dbReference>
<dbReference type="Gene3D" id="3.60.15.10">
    <property type="entry name" value="Ribonuclease Z/Hydroxyacylglutathione hydrolase-like"/>
    <property type="match status" value="1"/>
</dbReference>
<dbReference type="SUPFAM" id="SSF56281">
    <property type="entry name" value="Metallo-hydrolase/oxidoreductase"/>
    <property type="match status" value="1"/>
</dbReference>
<dbReference type="EMBL" id="JAELUP010000113">
    <property type="protein sequence ID" value="MBJ6363990.1"/>
    <property type="molecule type" value="Genomic_DNA"/>
</dbReference>
<dbReference type="AlphaFoldDB" id="A0A934J6V2"/>
<accession>A0A934J6V2</accession>
<sequence length="246" mass="28488">MVLVSDPCWLPHEVERIRCYAIDKAGDRPLYILFTHSDFDHIIGCGAFPEAQVIASYALADKNDEQREQILEKIHTFDDDYYVTRDYPIIYPEVSYPVSEEGQQLKIGNTTLTFYHAQGHNDDGIFTIVEPLGVWLAGDYLSDLEFPYIYHSSKRYEETIAKVSSILARHSISMLVPGHGQFTEDIEEIRRRQDKDEHYIHSLRSAIVAGDEQRMAALIQGCPYPRNMQQFHRNNQLLIERELHSN</sequence>
<dbReference type="PANTHER" id="PTHR46233">
    <property type="entry name" value="HYDROXYACYLGLUTATHIONE HYDROLASE GLOC"/>
    <property type="match status" value="1"/>
</dbReference>
<comment type="catalytic activity">
    <reaction evidence="5">
        <text>3',5'-cyclic CMP + H2O = CMP + H(+)</text>
        <dbReference type="Rhea" id="RHEA:72675"/>
        <dbReference type="ChEBI" id="CHEBI:15377"/>
        <dbReference type="ChEBI" id="CHEBI:15378"/>
        <dbReference type="ChEBI" id="CHEBI:58003"/>
        <dbReference type="ChEBI" id="CHEBI:60377"/>
    </reaction>
    <physiologicalReaction direction="left-to-right" evidence="5">
        <dbReference type="Rhea" id="RHEA:72676"/>
    </physiologicalReaction>
</comment>
<feature type="domain" description="Metallo-beta-lactamase" evidence="8">
    <location>
        <begin position="20"/>
        <end position="151"/>
    </location>
</feature>
<evidence type="ECO:0000256" key="7">
    <source>
        <dbReference type="ARBA" id="ARBA00048505"/>
    </source>
</evidence>
<evidence type="ECO:0000256" key="4">
    <source>
        <dbReference type="ARBA" id="ARBA00022833"/>
    </source>
</evidence>
<dbReference type="InterPro" id="IPR001279">
    <property type="entry name" value="Metallo-B-lactamas"/>
</dbReference>
<dbReference type="GO" id="GO:0016787">
    <property type="term" value="F:hydrolase activity"/>
    <property type="evidence" value="ECO:0007669"/>
    <property type="project" value="UniProtKB-KW"/>
</dbReference>
<evidence type="ECO:0000256" key="3">
    <source>
        <dbReference type="ARBA" id="ARBA00022801"/>
    </source>
</evidence>
<evidence type="ECO:0000256" key="6">
    <source>
        <dbReference type="ARBA" id="ARBA00034301"/>
    </source>
</evidence>
<comment type="caution">
    <text evidence="9">The sequence shown here is derived from an EMBL/GenBank/DDBJ whole genome shotgun (WGS) entry which is preliminary data.</text>
</comment>
<keyword evidence="2" id="KW-0479">Metal-binding</keyword>
<organism evidence="9 10">
    <name type="scientific">Paenibacillus roseus</name>
    <dbReference type="NCBI Taxonomy" id="2798579"/>
    <lineage>
        <taxon>Bacteria</taxon>
        <taxon>Bacillati</taxon>
        <taxon>Bacillota</taxon>
        <taxon>Bacilli</taxon>
        <taxon>Bacillales</taxon>
        <taxon>Paenibacillaceae</taxon>
        <taxon>Paenibacillus</taxon>
    </lineage>
</organism>
<dbReference type="InterPro" id="IPR036866">
    <property type="entry name" value="RibonucZ/Hydroxyglut_hydro"/>
</dbReference>
<comment type="catalytic activity">
    <reaction evidence="7">
        <text>3',5'-cyclic UMP + H2O = UMP + H(+)</text>
        <dbReference type="Rhea" id="RHEA:70575"/>
        <dbReference type="ChEBI" id="CHEBI:15377"/>
        <dbReference type="ChEBI" id="CHEBI:15378"/>
        <dbReference type="ChEBI" id="CHEBI:57865"/>
        <dbReference type="ChEBI" id="CHEBI:184387"/>
    </reaction>
    <physiologicalReaction direction="left-to-right" evidence="7">
        <dbReference type="Rhea" id="RHEA:70576"/>
    </physiologicalReaction>
</comment>
<comment type="cofactor">
    <cofactor evidence="1">
        <name>Zn(2+)</name>
        <dbReference type="ChEBI" id="CHEBI:29105"/>
    </cofactor>
</comment>
<keyword evidence="4" id="KW-0862">Zinc</keyword>
<evidence type="ECO:0000256" key="1">
    <source>
        <dbReference type="ARBA" id="ARBA00001947"/>
    </source>
</evidence>
<name>A0A934J6V2_9BACL</name>
<keyword evidence="3" id="KW-0378">Hydrolase</keyword>